<feature type="domain" description="Major facilitator superfamily (MFS) profile" evidence="7">
    <location>
        <begin position="16"/>
        <end position="400"/>
    </location>
</feature>
<dbReference type="InterPro" id="IPR036259">
    <property type="entry name" value="MFS_trans_sf"/>
</dbReference>
<dbReference type="PANTHER" id="PTHR43702">
    <property type="entry name" value="L-FUCOSE-PROTON SYMPORTER"/>
    <property type="match status" value="1"/>
</dbReference>
<keyword evidence="8" id="KW-0614">Plasmid</keyword>
<comment type="subcellular location">
    <subcellularLocation>
        <location evidence="1">Cell inner membrane</location>
        <topology evidence="1">Multi-pass membrane protein</topology>
    </subcellularLocation>
</comment>
<dbReference type="HOGENOM" id="CLU_053847_2_0_5"/>
<feature type="transmembrane region" description="Helical" evidence="6">
    <location>
        <begin position="341"/>
        <end position="364"/>
    </location>
</feature>
<feature type="transmembrane region" description="Helical" evidence="6">
    <location>
        <begin position="172"/>
        <end position="191"/>
    </location>
</feature>
<evidence type="ECO:0000256" key="3">
    <source>
        <dbReference type="ARBA" id="ARBA00022692"/>
    </source>
</evidence>
<dbReference type="InterPro" id="IPR050375">
    <property type="entry name" value="MFS_TsgA-like"/>
</dbReference>
<feature type="transmembrane region" description="Helical" evidence="6">
    <location>
        <begin position="148"/>
        <end position="166"/>
    </location>
</feature>
<dbReference type="OrthoDB" id="5858672at2"/>
<feature type="transmembrane region" description="Helical" evidence="6">
    <location>
        <begin position="81"/>
        <end position="99"/>
    </location>
</feature>
<reference evidence="9" key="1">
    <citation type="journal article" date="2011" name="J. Bacteriol.">
        <title>Genome sequences of eight morphologically diverse alphaproteobacteria.</title>
        <authorList>
            <consortium name="US DOE Joint Genome Institute"/>
            <person name="Brown P.J."/>
            <person name="Kysela D.T."/>
            <person name="Buechlein A."/>
            <person name="Hemmerich C."/>
            <person name="Brun Y.V."/>
        </authorList>
    </citation>
    <scope>NUCLEOTIDE SEQUENCE [LARGE SCALE GENOMIC DNA]</scope>
    <source>
        <strain evidence="9">ATCC 49814 / DSM 5838 / IFAM 1418</strain>
        <plasmid evidence="9">pHbal01</plasmid>
    </source>
</reference>
<dbReference type="KEGG" id="hba:Hbal_3198"/>
<feature type="transmembrane region" description="Helical" evidence="6">
    <location>
        <begin position="217"/>
        <end position="239"/>
    </location>
</feature>
<sequence length="420" mass="45152">MLNNNTQDKSASHTLISALTYAMFFMFAMTTDAVGEIIKIAKDDMGLTNTQASAFHWSTMIAIALSGVGLGFVADRIGRKNAILIGLGVYAFASAMFMMGESFYLYFALLFVSGLAIGLFKTAALALIGDIASSTEHHTAKMNAVEGFFGVGAIIGPMLVVALTSAGLSWTWLYLIAAGLCVVMMLAALFTKYPDYEIADKNKATLGHTLSLLKNKYALGFSFGIAMYVAAEVAIFVWLPTFLVGFEGSKPAMWFAAYAVMIFFVLRAAGRFLGAWILQHFDWKPVILCFSAIIFGCFLGSAIIGKNAAVYLLPLSGLFMSMIYPTLNSKGISCFPKTDHGAVAGLILFFTAASAAIGPILMAFVSDRFGGGDMRIGFLLATGFTGVLFLLALYNWKYHPAERALSEANETEYGIEGVAT</sequence>
<feature type="transmembrane region" description="Helical" evidence="6">
    <location>
        <begin position="376"/>
        <end position="396"/>
    </location>
</feature>
<dbReference type="Gene3D" id="1.20.1250.20">
    <property type="entry name" value="MFS general substrate transporter like domains"/>
    <property type="match status" value="2"/>
</dbReference>
<dbReference type="GO" id="GO:0005886">
    <property type="term" value="C:plasma membrane"/>
    <property type="evidence" value="ECO:0007669"/>
    <property type="project" value="UniProtKB-SubCell"/>
</dbReference>
<dbReference type="AlphaFoldDB" id="C6XS24"/>
<feature type="transmembrane region" description="Helical" evidence="6">
    <location>
        <begin position="54"/>
        <end position="74"/>
    </location>
</feature>
<evidence type="ECO:0000256" key="2">
    <source>
        <dbReference type="ARBA" id="ARBA00022475"/>
    </source>
</evidence>
<evidence type="ECO:0000256" key="4">
    <source>
        <dbReference type="ARBA" id="ARBA00022989"/>
    </source>
</evidence>
<dbReference type="PANTHER" id="PTHR43702:SF3">
    <property type="entry name" value="PROTEIN TSGA"/>
    <property type="match status" value="1"/>
</dbReference>
<accession>C6XS24</accession>
<feature type="transmembrane region" description="Helical" evidence="6">
    <location>
        <begin position="310"/>
        <end position="329"/>
    </location>
</feature>
<evidence type="ECO:0000313" key="8">
    <source>
        <dbReference type="EMBL" id="ACT60865.1"/>
    </source>
</evidence>
<protein>
    <submittedName>
        <fullName evidence="8">Major facilitator superfamily MFS_1</fullName>
    </submittedName>
</protein>
<dbReference type="PROSITE" id="PS50850">
    <property type="entry name" value="MFS"/>
    <property type="match status" value="1"/>
</dbReference>
<dbReference type="InterPro" id="IPR005829">
    <property type="entry name" value="Sugar_transporter_CS"/>
</dbReference>
<dbReference type="InterPro" id="IPR020846">
    <property type="entry name" value="MFS_dom"/>
</dbReference>
<keyword evidence="3 6" id="KW-0812">Transmembrane</keyword>
<dbReference type="eggNOG" id="COG0738">
    <property type="taxonomic scope" value="Bacteria"/>
</dbReference>
<keyword evidence="2" id="KW-1003">Cell membrane</keyword>
<dbReference type="EMBL" id="CP001679">
    <property type="protein sequence ID" value="ACT60865.1"/>
    <property type="molecule type" value="Genomic_DNA"/>
</dbReference>
<evidence type="ECO:0000259" key="7">
    <source>
        <dbReference type="PROSITE" id="PS50850"/>
    </source>
</evidence>
<keyword evidence="4 6" id="KW-1133">Transmembrane helix</keyword>
<feature type="transmembrane region" description="Helical" evidence="6">
    <location>
        <begin position="251"/>
        <end position="273"/>
    </location>
</feature>
<geneLocation type="plasmid" evidence="8 9">
    <name>pHbal01</name>
</geneLocation>
<evidence type="ECO:0000313" key="9">
    <source>
        <dbReference type="Proteomes" id="UP000002745"/>
    </source>
</evidence>
<name>C6XS24_HIRBI</name>
<feature type="transmembrane region" description="Helical" evidence="6">
    <location>
        <begin position="12"/>
        <end position="34"/>
    </location>
</feature>
<dbReference type="Pfam" id="PF07690">
    <property type="entry name" value="MFS_1"/>
    <property type="match status" value="1"/>
</dbReference>
<dbReference type="RefSeq" id="WP_012778252.1">
    <property type="nucleotide sequence ID" value="NC_012983.1"/>
</dbReference>
<feature type="transmembrane region" description="Helical" evidence="6">
    <location>
        <begin position="105"/>
        <end position="128"/>
    </location>
</feature>
<dbReference type="GO" id="GO:0022857">
    <property type="term" value="F:transmembrane transporter activity"/>
    <property type="evidence" value="ECO:0007669"/>
    <property type="project" value="InterPro"/>
</dbReference>
<dbReference type="Proteomes" id="UP000002745">
    <property type="component" value="Plasmid pHbal01"/>
</dbReference>
<evidence type="ECO:0000256" key="6">
    <source>
        <dbReference type="SAM" id="Phobius"/>
    </source>
</evidence>
<proteinExistence type="predicted"/>
<feature type="transmembrane region" description="Helical" evidence="6">
    <location>
        <begin position="285"/>
        <end position="304"/>
    </location>
</feature>
<dbReference type="InterPro" id="IPR011701">
    <property type="entry name" value="MFS"/>
</dbReference>
<keyword evidence="5 6" id="KW-0472">Membrane</keyword>
<evidence type="ECO:0000256" key="5">
    <source>
        <dbReference type="ARBA" id="ARBA00023136"/>
    </source>
</evidence>
<dbReference type="PROSITE" id="PS00216">
    <property type="entry name" value="SUGAR_TRANSPORT_1"/>
    <property type="match status" value="1"/>
</dbReference>
<gene>
    <name evidence="8" type="ordered locus">Hbal_3198</name>
</gene>
<organism evidence="8 9">
    <name type="scientific">Hirschia baltica (strain ATCC 49814 / DSM 5838 / IFAM 1418)</name>
    <dbReference type="NCBI Taxonomy" id="582402"/>
    <lineage>
        <taxon>Bacteria</taxon>
        <taxon>Pseudomonadati</taxon>
        <taxon>Pseudomonadota</taxon>
        <taxon>Alphaproteobacteria</taxon>
        <taxon>Hyphomonadales</taxon>
        <taxon>Hyphomonadaceae</taxon>
        <taxon>Hirschia</taxon>
    </lineage>
</organism>
<evidence type="ECO:0000256" key="1">
    <source>
        <dbReference type="ARBA" id="ARBA00004429"/>
    </source>
</evidence>
<dbReference type="SUPFAM" id="SSF103473">
    <property type="entry name" value="MFS general substrate transporter"/>
    <property type="match status" value="1"/>
</dbReference>
<keyword evidence="9" id="KW-1185">Reference proteome</keyword>